<reference evidence="1 2" key="1">
    <citation type="submission" date="2021-08" db="EMBL/GenBank/DDBJ databases">
        <title>Genome sequences of Xanthomonas cucurbitae isolates from 5 Midwestern US states.</title>
        <authorList>
            <person name="Hind S.R."/>
        </authorList>
    </citation>
    <scope>NUCLEOTIDE SEQUENCE [LARGE SCALE GENOMIC DNA]</scope>
    <source>
        <strain evidence="1 2">OH_261</strain>
    </source>
</reference>
<evidence type="ECO:0000313" key="2">
    <source>
        <dbReference type="Proteomes" id="UP001214201"/>
    </source>
</evidence>
<sequence length="315" mass="36046">MAGKKKARLWEESVVIGLRDMQWRLQLQNLLSREDLFKSTQVRFQKQGNVTDDVALRGVIPPGFVTLDGNAESSTADVALSSTKGFCFLVEVKPSQERIRDEWKLQGKRTRKRKSSVHSKAAFRTLKGLVEAFESDPADEEKSRLLRRSLRIHQVAYWEGQARDKQRKGTIKVEPYINACIRMRRVDELTSDRCIPTLEHLGYQFVFAETHDNHCLQAKEMLGTSRKIQFDIISKKPIESIDAAYGAGYDEFQQYVNWLCESCSEDGDIDQPINCIVMTSDGFLQAISSLRELADLLKIDFSRKPEIKSSDPTHR</sequence>
<proteinExistence type="predicted"/>
<gene>
    <name evidence="1" type="ORF">K6978_06865</name>
</gene>
<name>A0ABY7YIW8_9XANT</name>
<evidence type="ECO:0000313" key="1">
    <source>
        <dbReference type="EMBL" id="WDM73572.1"/>
    </source>
</evidence>
<dbReference type="Proteomes" id="UP001214201">
    <property type="component" value="Chromosome"/>
</dbReference>
<accession>A0ABY7YIW8</accession>
<keyword evidence="2" id="KW-1185">Reference proteome</keyword>
<organism evidence="1 2">
    <name type="scientific">Xanthomonas cucurbitae</name>
    <dbReference type="NCBI Taxonomy" id="56453"/>
    <lineage>
        <taxon>Bacteria</taxon>
        <taxon>Pseudomonadati</taxon>
        <taxon>Pseudomonadota</taxon>
        <taxon>Gammaproteobacteria</taxon>
        <taxon>Lysobacterales</taxon>
        <taxon>Lysobacteraceae</taxon>
        <taxon>Xanthomonas</taxon>
    </lineage>
</organism>
<dbReference type="EMBL" id="CP082214">
    <property type="protein sequence ID" value="WDM73572.1"/>
    <property type="molecule type" value="Genomic_DNA"/>
</dbReference>
<protein>
    <submittedName>
        <fullName evidence="1">Uncharacterized protein</fullName>
    </submittedName>
</protein>